<feature type="chain" id="PRO_5040244430" description="Secreted protein" evidence="1">
    <location>
        <begin position="24"/>
        <end position="102"/>
    </location>
</feature>
<feature type="signal peptide" evidence="1">
    <location>
        <begin position="1"/>
        <end position="23"/>
    </location>
</feature>
<dbReference type="AlphaFoldDB" id="A0A9P8AZ82"/>
<name>A0A9P8AZ82_9AGAR</name>
<dbReference type="RefSeq" id="XP_043046760.1">
    <property type="nucleotide sequence ID" value="XM_043184894.1"/>
</dbReference>
<evidence type="ECO:0000313" key="2">
    <source>
        <dbReference type="EMBL" id="KAG7453260.1"/>
    </source>
</evidence>
<comment type="caution">
    <text evidence="2">The sequence shown here is derived from an EMBL/GenBank/DDBJ whole genome shotgun (WGS) entry which is preliminary data.</text>
</comment>
<keyword evidence="3" id="KW-1185">Reference proteome</keyword>
<reference evidence="2" key="1">
    <citation type="submission" date="2020-11" db="EMBL/GenBank/DDBJ databases">
        <title>Adaptations for nitrogen fixation in a non-lichenized fungal sporocarp promotes dispersal by wood-feeding termites.</title>
        <authorList>
            <consortium name="DOE Joint Genome Institute"/>
            <person name="Koch R.A."/>
            <person name="Yoon G."/>
            <person name="Arayal U."/>
            <person name="Lail K."/>
            <person name="Amirebrahimi M."/>
            <person name="Labutti K."/>
            <person name="Lipzen A."/>
            <person name="Riley R."/>
            <person name="Barry K."/>
            <person name="Henrissat B."/>
            <person name="Grigoriev I.V."/>
            <person name="Herr J.R."/>
            <person name="Aime M.C."/>
        </authorList>
    </citation>
    <scope>NUCLEOTIDE SEQUENCE</scope>
    <source>
        <strain evidence="2">MCA 3950</strain>
    </source>
</reference>
<evidence type="ECO:0008006" key="4">
    <source>
        <dbReference type="Google" id="ProtNLM"/>
    </source>
</evidence>
<keyword evidence="1" id="KW-0732">Signal</keyword>
<dbReference type="EMBL" id="MU250523">
    <property type="protein sequence ID" value="KAG7453260.1"/>
    <property type="molecule type" value="Genomic_DNA"/>
</dbReference>
<sequence>MMGADLMFCVLLTLALQADSCVSMNRNRLAKNSTISQALSGTNAARIVGMDHLWCFYCSFDVEASLTLALRIDPCPPRIVAMPLCQVNRTWRITSRNAALEP</sequence>
<gene>
    <name evidence="2" type="ORF">BT62DRAFT_925802</name>
</gene>
<proteinExistence type="predicted"/>
<dbReference type="Proteomes" id="UP000812287">
    <property type="component" value="Unassembled WGS sequence"/>
</dbReference>
<dbReference type="GeneID" id="66107191"/>
<evidence type="ECO:0000313" key="3">
    <source>
        <dbReference type="Proteomes" id="UP000812287"/>
    </source>
</evidence>
<organism evidence="2 3">
    <name type="scientific">Guyanagaster necrorhizus</name>
    <dbReference type="NCBI Taxonomy" id="856835"/>
    <lineage>
        <taxon>Eukaryota</taxon>
        <taxon>Fungi</taxon>
        <taxon>Dikarya</taxon>
        <taxon>Basidiomycota</taxon>
        <taxon>Agaricomycotina</taxon>
        <taxon>Agaricomycetes</taxon>
        <taxon>Agaricomycetidae</taxon>
        <taxon>Agaricales</taxon>
        <taxon>Marasmiineae</taxon>
        <taxon>Physalacriaceae</taxon>
        <taxon>Guyanagaster</taxon>
    </lineage>
</organism>
<evidence type="ECO:0000256" key="1">
    <source>
        <dbReference type="SAM" id="SignalP"/>
    </source>
</evidence>
<protein>
    <recommendedName>
        <fullName evidence="4">Secreted protein</fullName>
    </recommendedName>
</protein>
<accession>A0A9P8AZ82</accession>